<accession>A0AAW1XA02</accession>
<organism evidence="14 15">
    <name type="scientific">Rubus argutus</name>
    <name type="common">Southern blackberry</name>
    <dbReference type="NCBI Taxonomy" id="59490"/>
    <lineage>
        <taxon>Eukaryota</taxon>
        <taxon>Viridiplantae</taxon>
        <taxon>Streptophyta</taxon>
        <taxon>Embryophyta</taxon>
        <taxon>Tracheophyta</taxon>
        <taxon>Spermatophyta</taxon>
        <taxon>Magnoliopsida</taxon>
        <taxon>eudicotyledons</taxon>
        <taxon>Gunneridae</taxon>
        <taxon>Pentapetalae</taxon>
        <taxon>rosids</taxon>
        <taxon>fabids</taxon>
        <taxon>Rosales</taxon>
        <taxon>Rosaceae</taxon>
        <taxon>Rosoideae</taxon>
        <taxon>Rosoideae incertae sedis</taxon>
        <taxon>Rubus</taxon>
    </lineage>
</organism>
<dbReference type="GO" id="GO:0006400">
    <property type="term" value="P:tRNA modification"/>
    <property type="evidence" value="ECO:0007669"/>
    <property type="project" value="TreeGrafter"/>
</dbReference>
<evidence type="ECO:0000256" key="6">
    <source>
        <dbReference type="ARBA" id="ARBA00022712"/>
    </source>
</evidence>
<comment type="similarity">
    <text evidence="2">Belongs to the IPP transferase family.</text>
</comment>
<evidence type="ECO:0000256" key="7">
    <source>
        <dbReference type="ARBA" id="ARBA00022741"/>
    </source>
</evidence>
<dbReference type="AlphaFoldDB" id="A0AAW1XA02"/>
<dbReference type="EC" id="2.5.1.112" evidence="13"/>
<evidence type="ECO:0000256" key="5">
    <source>
        <dbReference type="ARBA" id="ARBA00022679"/>
    </source>
</evidence>
<dbReference type="Gene3D" id="1.10.287.890">
    <property type="entry name" value="Crystal structure of tRNA isopentenylpyrophosphate transferase (bh2366) domain"/>
    <property type="match status" value="1"/>
</dbReference>
<comment type="caution">
    <text evidence="14">The sequence shown here is derived from an EMBL/GenBank/DDBJ whole genome shotgun (WGS) entry which is preliminary data.</text>
</comment>
<dbReference type="FunFam" id="3.40.50.300:FF:000816">
    <property type="entry name" value="Adenylate isopentenyltransferase 5, chloroplastic"/>
    <property type="match status" value="1"/>
</dbReference>
<evidence type="ECO:0000256" key="1">
    <source>
        <dbReference type="ARBA" id="ARBA00004229"/>
    </source>
</evidence>
<keyword evidence="3" id="KW-0150">Chloroplast</keyword>
<dbReference type="EMBL" id="JBEDUW010000004">
    <property type="protein sequence ID" value="KAK9933492.1"/>
    <property type="molecule type" value="Genomic_DNA"/>
</dbReference>
<keyword evidence="6" id="KW-0203">Cytokinin biosynthesis</keyword>
<sequence>MHTAPFSMSACQQVAQIQPTVRFQGPAGLSIDRIYSRNKDKVVIGNKDKVVIVMGATGTGKSRLAIDLALNYPAEIINSDKMQVYKGLDTITNKVTEEECKGVPHHLLGIVDPDSNFTANDFKRHASLAIKSILKRDRLPIIAGGSNSYIEALVDEQVEFRRRYECCFLWVDVAPRVLNSFVSERVDRMVEMGLVDEVRRMFYPTAEADYTTGIKKAIGVPEMHEYLLGEVCGNDEETQEVLFHEAISNIKKNTCTLAHHQLQKIERLNSKWKGSMHRLNATEAFLNRRRGRDGDRVWEKHVARPATGIISRFLVDPITIRPHDTTASVPSLPALMPAGATSTR</sequence>
<evidence type="ECO:0000256" key="8">
    <source>
        <dbReference type="ARBA" id="ARBA00022840"/>
    </source>
</evidence>
<keyword evidence="9" id="KW-0809">Transit peptide</keyword>
<dbReference type="GO" id="GO:0009824">
    <property type="term" value="F:AMP dimethylallyltransferase activity"/>
    <property type="evidence" value="ECO:0007669"/>
    <property type="project" value="UniProtKB-ARBA"/>
</dbReference>
<evidence type="ECO:0000256" key="4">
    <source>
        <dbReference type="ARBA" id="ARBA00022640"/>
    </source>
</evidence>
<dbReference type="SUPFAM" id="SSF52540">
    <property type="entry name" value="P-loop containing nucleoside triphosphate hydrolases"/>
    <property type="match status" value="1"/>
</dbReference>
<dbReference type="PANTHER" id="PTHR11088:SF74">
    <property type="entry name" value="ADENYLATE ISOPENTENYLTRANSFERASE 5, CHLOROPLASTIC"/>
    <property type="match status" value="1"/>
</dbReference>
<gene>
    <name evidence="14" type="ORF">M0R45_020689</name>
</gene>
<evidence type="ECO:0000256" key="11">
    <source>
        <dbReference type="ARBA" id="ARBA00052386"/>
    </source>
</evidence>
<dbReference type="Proteomes" id="UP001457282">
    <property type="component" value="Unassembled WGS sequence"/>
</dbReference>
<keyword evidence="15" id="KW-1185">Reference proteome</keyword>
<evidence type="ECO:0000313" key="15">
    <source>
        <dbReference type="Proteomes" id="UP001457282"/>
    </source>
</evidence>
<evidence type="ECO:0000256" key="3">
    <source>
        <dbReference type="ARBA" id="ARBA00022528"/>
    </source>
</evidence>
<protein>
    <recommendedName>
        <fullName evidence="13">adenylate dimethylallyltransferase (ADP/ATP-dependent)</fullName>
        <ecNumber evidence="13">2.5.1.112</ecNumber>
    </recommendedName>
</protein>
<dbReference type="PANTHER" id="PTHR11088">
    <property type="entry name" value="TRNA DIMETHYLALLYLTRANSFERASE"/>
    <property type="match status" value="1"/>
</dbReference>
<reference evidence="14 15" key="1">
    <citation type="journal article" date="2023" name="G3 (Bethesda)">
        <title>A chromosome-length genome assembly and annotation of blackberry (Rubus argutus, cv. 'Hillquist').</title>
        <authorList>
            <person name="Bruna T."/>
            <person name="Aryal R."/>
            <person name="Dudchenko O."/>
            <person name="Sargent D.J."/>
            <person name="Mead D."/>
            <person name="Buti M."/>
            <person name="Cavallini A."/>
            <person name="Hytonen T."/>
            <person name="Andres J."/>
            <person name="Pham M."/>
            <person name="Weisz D."/>
            <person name="Mascagni F."/>
            <person name="Usai G."/>
            <person name="Natali L."/>
            <person name="Bassil N."/>
            <person name="Fernandez G.E."/>
            <person name="Lomsadze A."/>
            <person name="Armour M."/>
            <person name="Olukolu B."/>
            <person name="Poorten T."/>
            <person name="Britton C."/>
            <person name="Davik J."/>
            <person name="Ashrafi H."/>
            <person name="Aiden E.L."/>
            <person name="Borodovsky M."/>
            <person name="Worthington M."/>
        </authorList>
    </citation>
    <scope>NUCLEOTIDE SEQUENCE [LARGE SCALE GENOMIC DNA]</scope>
    <source>
        <strain evidence="14">PI 553951</strain>
    </source>
</reference>
<keyword evidence="8" id="KW-0067">ATP-binding</keyword>
<name>A0AAW1XA02_RUBAR</name>
<comment type="function">
    <text evidence="12">Involved in cytokinin biosynthesis. Catalyzes the transfer of an isopentenyl group from dimethylallyl diphosphate (DMAPP) to ATP and ADP.</text>
</comment>
<keyword evidence="4" id="KW-0934">Plastid</keyword>
<dbReference type="Gene3D" id="3.40.50.300">
    <property type="entry name" value="P-loop containing nucleotide triphosphate hydrolases"/>
    <property type="match status" value="1"/>
</dbReference>
<dbReference type="FunFam" id="1.10.287.890:FF:000002">
    <property type="entry name" value="Adenylate isopentenyltransferase 5, chloroplastic"/>
    <property type="match status" value="1"/>
</dbReference>
<dbReference type="GO" id="GO:0009507">
    <property type="term" value="C:chloroplast"/>
    <property type="evidence" value="ECO:0007669"/>
    <property type="project" value="UniProtKB-SubCell"/>
</dbReference>
<dbReference type="Pfam" id="PF01715">
    <property type="entry name" value="IPPT"/>
    <property type="match status" value="2"/>
</dbReference>
<dbReference type="GO" id="GO:0052381">
    <property type="term" value="F:tRNA dimethylallyltransferase activity"/>
    <property type="evidence" value="ECO:0007669"/>
    <property type="project" value="InterPro"/>
</dbReference>
<evidence type="ECO:0000256" key="10">
    <source>
        <dbReference type="ARBA" id="ARBA00051744"/>
    </source>
</evidence>
<evidence type="ECO:0000256" key="9">
    <source>
        <dbReference type="ARBA" id="ARBA00022946"/>
    </source>
</evidence>
<evidence type="ECO:0000256" key="12">
    <source>
        <dbReference type="ARBA" id="ARBA00055191"/>
    </source>
</evidence>
<dbReference type="HAMAP" id="MF_00185">
    <property type="entry name" value="IPP_trans"/>
    <property type="match status" value="1"/>
</dbReference>
<evidence type="ECO:0000313" key="14">
    <source>
        <dbReference type="EMBL" id="KAK9933492.1"/>
    </source>
</evidence>
<evidence type="ECO:0000256" key="13">
    <source>
        <dbReference type="ARBA" id="ARBA00066838"/>
    </source>
</evidence>
<comment type="catalytic activity">
    <reaction evidence="10">
        <text>dimethylallyl diphosphate + ATP = N(6)-(dimethylallyl)adenosine 5'-triphosphate + diphosphate</text>
        <dbReference type="Rhea" id="RHEA:36331"/>
        <dbReference type="ChEBI" id="CHEBI:30616"/>
        <dbReference type="ChEBI" id="CHEBI:33019"/>
        <dbReference type="ChEBI" id="CHEBI:57623"/>
        <dbReference type="ChEBI" id="CHEBI:73532"/>
        <dbReference type="EC" id="2.5.1.112"/>
    </reaction>
</comment>
<comment type="catalytic activity">
    <reaction evidence="11">
        <text>dimethylallyl diphosphate + ADP = N(6)-(dimethylallyl)adenosine 5'-diphosphate + diphosphate</text>
        <dbReference type="Rhea" id="RHEA:36327"/>
        <dbReference type="ChEBI" id="CHEBI:33019"/>
        <dbReference type="ChEBI" id="CHEBI:57623"/>
        <dbReference type="ChEBI" id="CHEBI:73533"/>
        <dbReference type="ChEBI" id="CHEBI:456216"/>
        <dbReference type="EC" id="2.5.1.112"/>
    </reaction>
</comment>
<comment type="subcellular location">
    <subcellularLocation>
        <location evidence="1">Plastid</location>
        <location evidence="1">Chloroplast</location>
    </subcellularLocation>
</comment>
<dbReference type="InterPro" id="IPR027417">
    <property type="entry name" value="P-loop_NTPase"/>
</dbReference>
<dbReference type="GO" id="GO:0052622">
    <property type="term" value="F:ATP/ADP dimethylallyltransferase activity"/>
    <property type="evidence" value="ECO:0007669"/>
    <property type="project" value="UniProtKB-EC"/>
</dbReference>
<dbReference type="GO" id="GO:0009691">
    <property type="term" value="P:cytokinin biosynthetic process"/>
    <property type="evidence" value="ECO:0007669"/>
    <property type="project" value="UniProtKB-KW"/>
</dbReference>
<proteinExistence type="inferred from homology"/>
<dbReference type="GO" id="GO:0005739">
    <property type="term" value="C:mitochondrion"/>
    <property type="evidence" value="ECO:0007669"/>
    <property type="project" value="TreeGrafter"/>
</dbReference>
<dbReference type="InterPro" id="IPR039657">
    <property type="entry name" value="Dimethylallyltransferase"/>
</dbReference>
<dbReference type="InterPro" id="IPR018022">
    <property type="entry name" value="IPT"/>
</dbReference>
<evidence type="ECO:0000256" key="2">
    <source>
        <dbReference type="ARBA" id="ARBA00005842"/>
    </source>
</evidence>
<keyword evidence="7" id="KW-0547">Nucleotide-binding</keyword>
<keyword evidence="5" id="KW-0808">Transferase</keyword>
<dbReference type="GO" id="GO:0005524">
    <property type="term" value="F:ATP binding"/>
    <property type="evidence" value="ECO:0007669"/>
    <property type="project" value="UniProtKB-KW"/>
</dbReference>